<evidence type="ECO:0000313" key="6">
    <source>
        <dbReference type="Proteomes" id="UP000835206"/>
    </source>
</evidence>
<dbReference type="Pfam" id="PF05253">
    <property type="entry name" value="zf-U11-48K"/>
    <property type="match status" value="2"/>
</dbReference>
<keyword evidence="3" id="KW-0862">Zinc</keyword>
<feature type="region of interest" description="Disordered" evidence="4">
    <location>
        <begin position="201"/>
        <end position="237"/>
    </location>
</feature>
<reference evidence="7 8" key="1">
    <citation type="submission" date="2025-04" db="UniProtKB">
        <authorList>
            <consortium name="RefSeq"/>
        </authorList>
    </citation>
    <scope>IDENTIFICATION</scope>
</reference>
<dbReference type="InterPro" id="IPR036236">
    <property type="entry name" value="Znf_C2H2_sf"/>
</dbReference>
<dbReference type="RefSeq" id="XP_012164518.2">
    <property type="nucleotide sequence ID" value="XM_012309128.2"/>
</dbReference>
<accession>A0A9B2JES8</accession>
<sequence>MNDMEVYITCPYNKCHRIRKSRFQIHITKCAKNYPKDYKVICKYDRTHLLDPQEYEHHLLVCPSSGDVKSKEIMLESNEDVQTVPVERVPPTMKTNTKAEDWTGNNKSYDPLAATENRDVIRGAIAMSKSKKKQFKQYERERMSLLQRTNSNTSSSTSTNTGTTRKKVDIEQPLQPPKQLSKAMLRDGDFANNLISKLGKLKTEESDGKKGTKSNSSKREDVSVLSNNSNKMANSEKNCLKNNTIDTSADIGIASSTVNNSFSQKEKENIPNEANNAAALYKDIFEVNKGVSDVESDPKISVISQGNNSETQGNDKKDNIKKNNSQPKLSKQGSSNSQNIVSCNTKIAAKLYGEAKKISTGRGFTRIYQHLNSNMKVGEEGEGGKMTQDLASDYGYDKQ</sequence>
<dbReference type="AlphaFoldDB" id="A0A9B2JES8"/>
<evidence type="ECO:0000259" key="5">
    <source>
        <dbReference type="PROSITE" id="PS51800"/>
    </source>
</evidence>
<dbReference type="Proteomes" id="UP000835206">
    <property type="component" value="Chromosome 5"/>
</dbReference>
<feature type="compositionally biased region" description="Polar residues" evidence="4">
    <location>
        <begin position="302"/>
        <end position="312"/>
    </location>
</feature>
<evidence type="ECO:0000256" key="1">
    <source>
        <dbReference type="ARBA" id="ARBA00022723"/>
    </source>
</evidence>
<dbReference type="PROSITE" id="PS51800">
    <property type="entry name" value="ZF_CHHC_U11_48K"/>
    <property type="match status" value="2"/>
</dbReference>
<evidence type="ECO:0000256" key="2">
    <source>
        <dbReference type="ARBA" id="ARBA00022771"/>
    </source>
</evidence>
<feature type="domain" description="CHHC U11-48K-type" evidence="5">
    <location>
        <begin position="39"/>
        <end position="66"/>
    </location>
</feature>
<feature type="compositionally biased region" description="Basic and acidic residues" evidence="4">
    <location>
        <begin position="201"/>
        <end position="210"/>
    </location>
</feature>
<keyword evidence="2" id="KW-0863">Zinc-finger</keyword>
<evidence type="ECO:0000313" key="8">
    <source>
        <dbReference type="RefSeq" id="XP_048261955.1"/>
    </source>
</evidence>
<evidence type="ECO:0000256" key="3">
    <source>
        <dbReference type="ARBA" id="ARBA00022833"/>
    </source>
</evidence>
<feature type="region of interest" description="Disordered" evidence="4">
    <location>
        <begin position="377"/>
        <end position="399"/>
    </location>
</feature>
<dbReference type="GO" id="GO:0008270">
    <property type="term" value="F:zinc ion binding"/>
    <property type="evidence" value="ECO:0007669"/>
    <property type="project" value="UniProtKB-KW"/>
</dbReference>
<feature type="compositionally biased region" description="Low complexity" evidence="4">
    <location>
        <begin position="149"/>
        <end position="163"/>
    </location>
</feature>
<feature type="region of interest" description="Disordered" evidence="4">
    <location>
        <begin position="300"/>
        <end position="338"/>
    </location>
</feature>
<name>A0A9B2JES8_BOMTE</name>
<keyword evidence="1" id="KW-0479">Metal-binding</keyword>
<feature type="compositionally biased region" description="Polar residues" evidence="4">
    <location>
        <begin position="224"/>
        <end position="237"/>
    </location>
</feature>
<dbReference type="KEGG" id="bter:100651366"/>
<proteinExistence type="predicted"/>
<keyword evidence="6" id="KW-1185">Reference proteome</keyword>
<feature type="region of interest" description="Disordered" evidence="4">
    <location>
        <begin position="144"/>
        <end position="186"/>
    </location>
</feature>
<protein>
    <submittedName>
        <fullName evidence="7 8">Uncharacterized protein LOC100651366</fullName>
    </submittedName>
</protein>
<dbReference type="OrthoDB" id="5839404at2759"/>
<dbReference type="RefSeq" id="XP_048261955.1">
    <property type="nucleotide sequence ID" value="XM_048405998.1"/>
</dbReference>
<evidence type="ECO:0000313" key="7">
    <source>
        <dbReference type="RefSeq" id="XP_012164518.2"/>
    </source>
</evidence>
<evidence type="ECO:0000256" key="4">
    <source>
        <dbReference type="SAM" id="MobiDB-lite"/>
    </source>
</evidence>
<dbReference type="SUPFAM" id="SSF57667">
    <property type="entry name" value="beta-beta-alpha zinc fingers"/>
    <property type="match status" value="1"/>
</dbReference>
<feature type="domain" description="CHHC U11-48K-type" evidence="5">
    <location>
        <begin position="7"/>
        <end position="34"/>
    </location>
</feature>
<gene>
    <name evidence="7 8" type="primary">LOC100651366</name>
</gene>
<dbReference type="GeneID" id="100651366"/>
<organism evidence="6 7">
    <name type="scientific">Bombus terrestris</name>
    <name type="common">Buff-tailed bumblebee</name>
    <name type="synonym">Apis terrestris</name>
    <dbReference type="NCBI Taxonomy" id="30195"/>
    <lineage>
        <taxon>Eukaryota</taxon>
        <taxon>Metazoa</taxon>
        <taxon>Ecdysozoa</taxon>
        <taxon>Arthropoda</taxon>
        <taxon>Hexapoda</taxon>
        <taxon>Insecta</taxon>
        <taxon>Pterygota</taxon>
        <taxon>Neoptera</taxon>
        <taxon>Endopterygota</taxon>
        <taxon>Hymenoptera</taxon>
        <taxon>Apocrita</taxon>
        <taxon>Aculeata</taxon>
        <taxon>Apoidea</taxon>
        <taxon>Anthophila</taxon>
        <taxon>Apidae</taxon>
        <taxon>Bombus</taxon>
        <taxon>Bombus</taxon>
    </lineage>
</organism>
<dbReference type="InterPro" id="IPR022776">
    <property type="entry name" value="TRM13/UPF0224_CHHC_Znf_dom"/>
</dbReference>
<feature type="compositionally biased region" description="Polar residues" evidence="4">
    <location>
        <begin position="325"/>
        <end position="338"/>
    </location>
</feature>